<evidence type="ECO:0000313" key="4">
    <source>
        <dbReference type="Proteomes" id="UP001204798"/>
    </source>
</evidence>
<gene>
    <name evidence="3" type="ORF">M2350_002325</name>
</gene>
<dbReference type="PANTHER" id="PTHR36700:SF1">
    <property type="entry name" value="CRISPR SYSTEM CMR SUBUNIT CMR4"/>
    <property type="match status" value="1"/>
</dbReference>
<sequence length="314" mass="34757">MFEKAAMLFLYCETPVHAGTGTSLSIVDLPIQRERITGLPIVQASSLKGVLRAETLSILKRRQDPKAEEKVKVLFGPETEQASEHAGCVSPHDARLLLFPIRSLVGVFAWATCPLVLERFKREMIAAGFSVNWSVPSLPTNSQQALVAESSEIIADATIVLEEFAFKAQPSQEAKNIADWLATNAFPQSEEYKPFCDWLPKRFVILPDDAFRDFTQLATEVIARIRLKTETKTVAEGALWTEEHLPSETLLYAPIFVSKPLAPNANQLGLTDSDTVLRALSGLQLDRLQIGGDETVGRGIVKVRFVRPEDVQKS</sequence>
<evidence type="ECO:0000313" key="3">
    <source>
        <dbReference type="EMBL" id="MCS3919908.1"/>
    </source>
</evidence>
<accession>A0ABT2EPL8</accession>
<evidence type="ECO:0000256" key="1">
    <source>
        <dbReference type="ARBA" id="ARBA00023118"/>
    </source>
</evidence>
<dbReference type="RefSeq" id="WP_259096852.1">
    <property type="nucleotide sequence ID" value="NZ_CP130454.1"/>
</dbReference>
<evidence type="ECO:0000259" key="2">
    <source>
        <dbReference type="Pfam" id="PF03787"/>
    </source>
</evidence>
<organism evidence="3 4">
    <name type="scientific">Candidatus Fervidibacter sacchari</name>
    <dbReference type="NCBI Taxonomy" id="1448929"/>
    <lineage>
        <taxon>Bacteria</taxon>
        <taxon>Candidatus Fervidibacterota</taxon>
        <taxon>Candidatus Fervidibacter</taxon>
    </lineage>
</organism>
<keyword evidence="1" id="KW-0051">Antiviral defense</keyword>
<dbReference type="CDD" id="cd09682">
    <property type="entry name" value="Cmr4_III-B"/>
    <property type="match status" value="1"/>
</dbReference>
<dbReference type="PANTHER" id="PTHR36700">
    <property type="entry name" value="CRISPR SYSTEM CMR SUBUNIT CMR4"/>
    <property type="match status" value="1"/>
</dbReference>
<name>A0ABT2EPL8_9BACT</name>
<protein>
    <submittedName>
        <fullName evidence="3">CRISPR-associated protein Cmr4</fullName>
    </submittedName>
</protein>
<dbReference type="Proteomes" id="UP001204798">
    <property type="component" value="Unassembled WGS sequence"/>
</dbReference>
<dbReference type="Pfam" id="PF03787">
    <property type="entry name" value="RAMPs"/>
    <property type="match status" value="1"/>
</dbReference>
<dbReference type="EMBL" id="JANUCP010000004">
    <property type="protein sequence ID" value="MCS3919908.1"/>
    <property type="molecule type" value="Genomic_DNA"/>
</dbReference>
<dbReference type="NCBIfam" id="TIGR02580">
    <property type="entry name" value="cas_RAMP_Cmr4"/>
    <property type="match status" value="1"/>
</dbReference>
<dbReference type="InterPro" id="IPR005537">
    <property type="entry name" value="RAMP_III_fam"/>
</dbReference>
<proteinExistence type="predicted"/>
<keyword evidence="4" id="KW-1185">Reference proteome</keyword>
<reference evidence="3 4" key="1">
    <citation type="submission" date="2022-08" db="EMBL/GenBank/DDBJ databases">
        <title>Bacterial and archaeal communities from various locations to study Microbial Dark Matter (Phase II).</title>
        <authorList>
            <person name="Stepanauskas R."/>
        </authorList>
    </citation>
    <scope>NUCLEOTIDE SEQUENCE [LARGE SCALE GENOMIC DNA]</scope>
    <source>
        <strain evidence="3 4">PD1</strain>
    </source>
</reference>
<comment type="caution">
    <text evidence="3">The sequence shown here is derived from an EMBL/GenBank/DDBJ whole genome shotgun (WGS) entry which is preliminary data.</text>
</comment>
<dbReference type="InterPro" id="IPR013410">
    <property type="entry name" value="CRISPR-assoc_RAMP_Cmr4"/>
</dbReference>
<feature type="domain" description="CRISPR type III-associated protein" evidence="2">
    <location>
        <begin position="10"/>
        <end position="302"/>
    </location>
</feature>